<accession>A0A316UQB2</accession>
<feature type="compositionally biased region" description="Low complexity" evidence="3">
    <location>
        <begin position="1331"/>
        <end position="1344"/>
    </location>
</feature>
<dbReference type="InterPro" id="IPR011993">
    <property type="entry name" value="PH-like_dom_sf"/>
</dbReference>
<feature type="compositionally biased region" description="Low complexity" evidence="3">
    <location>
        <begin position="9"/>
        <end position="56"/>
    </location>
</feature>
<dbReference type="Gene3D" id="2.30.29.30">
    <property type="entry name" value="Pleckstrin-homology domain (PH domain)/Phosphotyrosine-binding domain (PTB)"/>
    <property type="match status" value="1"/>
</dbReference>
<feature type="compositionally biased region" description="Polar residues" evidence="3">
    <location>
        <begin position="83"/>
        <end position="111"/>
    </location>
</feature>
<dbReference type="InterPro" id="IPR055236">
    <property type="entry name" value="EVH1_PP4R3"/>
</dbReference>
<feature type="compositionally biased region" description="Acidic residues" evidence="3">
    <location>
        <begin position="1205"/>
        <end position="1215"/>
    </location>
</feature>
<dbReference type="EMBL" id="KZ819676">
    <property type="protein sequence ID" value="PWN25325.1"/>
    <property type="molecule type" value="Genomic_DNA"/>
</dbReference>
<gene>
    <name evidence="6" type="ORF">BDZ90DRAFT_281547</name>
</gene>
<feature type="region of interest" description="Disordered" evidence="3">
    <location>
        <begin position="364"/>
        <end position="398"/>
    </location>
</feature>
<feature type="domain" description="PP4R3 EVH1-like" evidence="5">
    <location>
        <begin position="406"/>
        <end position="468"/>
    </location>
</feature>
<feature type="compositionally biased region" description="Polar residues" evidence="3">
    <location>
        <begin position="381"/>
        <end position="391"/>
    </location>
</feature>
<feature type="region of interest" description="Disordered" evidence="3">
    <location>
        <begin position="1040"/>
        <end position="1371"/>
    </location>
</feature>
<dbReference type="PANTHER" id="PTHR23318">
    <property type="entry name" value="ATP SYNTHASE GAMMA-RELATED"/>
    <property type="match status" value="1"/>
</dbReference>
<dbReference type="RefSeq" id="XP_025359937.1">
    <property type="nucleotide sequence ID" value="XM_025509371.1"/>
</dbReference>
<feature type="compositionally biased region" description="Low complexity" evidence="3">
    <location>
        <begin position="122"/>
        <end position="168"/>
    </location>
</feature>
<dbReference type="GeneID" id="37031194"/>
<dbReference type="InterPro" id="IPR051137">
    <property type="entry name" value="PP4R3-like"/>
</dbReference>
<feature type="compositionally biased region" description="Acidic residues" evidence="3">
    <location>
        <begin position="1270"/>
        <end position="1279"/>
    </location>
</feature>
<feature type="compositionally biased region" description="Acidic residues" evidence="3">
    <location>
        <begin position="1123"/>
        <end position="1133"/>
    </location>
</feature>
<sequence length="1371" mass="146382">MAPNSGATASEDAAAGPSTAAAAAAAAKAASPPPAKLTKSSSTSPPSYSATTFSSTRRSLSPKVAEEQKTKRGKGQAEDSSRSRSPSPNTVASGSTPSSSKRLHSPTSPSPSKVARTGESCRASPDRTSTTRTSPARTSPARTSPARTSPSASSSQRRQPSPSSRESATSPLQSPSASRKGKFRASAATADEGAANAASPHRAIGGAVKAPTSASERVVERSQGSPAPASATDLPEAAPQDRIDEVNAADSSGGGNGSNDSANSSLDGQTSEIELAITDGGPPVRVPTPLMLTSTIPRGSYHQCGTARRVKVYELLNETWQDRGTGYCAGVYDEGQDEALLVARTETECLKIDGALPDPRRFKVAGGLQQQQQQQGATADGGNNEQQQVPTASVGEPTSHPYYLIVSENLDSEKILLKSRVVKEDVYQKQQDTLVVWTEPDGTDMALSFQEADGCHEVWEFIVEVQKHFQLNSNLGQDSLSDPPTPDPGSPQSQDFSMSALGVGGVNMLDTSAFSLPDPTLGNVEEIDMFIKGSAQRGPTARERMAEWVVRGEYIRKLCPVFHDAEDLENLEALHCLCSIMQTIVMLNDSMIIEMILSDDVFLSVVGMFEYDPDFPTLKASYRDYLRNTATFKQVVEIEDPKVITKIHQVYRLQYLKDVILARILDDAMFSVLNSWIFFHQVDIVQFCTSDEKFLPKVFAICAPDSTESREKKHDCVFFLQNLCAMGKQIQLPARIALYRTLAESGLLNVLEFAMVEKEKKVQDAAAEMLMVTIEYDPNSVRNHVLEQVDEKRKTLVAIMSDLLHEEEDLGLKAQICESLRTLFDTGAESGPPNATMAAAAAAARTKGDPERFLTWLYEADVEHLFSPLKTLPKVTAHSSDSRLNLSPRPRSALFGHLCDLLCYSVAQHTFRSQYFVITSVIAAHVGSLLFAREKHIKLAAVRFFRACIGSNNQFTNRHFIKQEIFAAVLTLTEQESKRDNLVLSACLDLFDHIARERMKPLMDHLLKEHGVRLAELADGEYTGKVFSALLQTAIDCEGSGGSGARGSSVEAGEGADPSSSQVFPEGGGSQAKSPDEDDNRSSPGDGPSNKSRERDRAARGFGAPGSGLDLDEDAYFNGPGSDSDEEDNEEDENAKAAEHHRISGIMASAAAGGASEGDLLVMRSTLREREGRMNKTKAMKGKGGRSGSGAATSAGTIRGIVPYADDDEDSDEESSNAAGASTYSSSHQGKSAASHEQVPTMEELLLGTPPSAPITAPSAATPTKRGATDDDDLEGDADAFDRRVKSKRRHTDEDDDGEEGSAGAGEGGFIRSTTPLKTYSGSGGGGTAGGSKKISLGLSSSSKQMAAENSGAEADKNEGNGEQAAAQGSK</sequence>
<evidence type="ECO:0000256" key="3">
    <source>
        <dbReference type="SAM" id="MobiDB-lite"/>
    </source>
</evidence>
<keyword evidence="2" id="KW-0539">Nucleus</keyword>
<dbReference type="GO" id="GO:0072542">
    <property type="term" value="F:protein phosphatase activator activity"/>
    <property type="evidence" value="ECO:0007669"/>
    <property type="project" value="TreeGrafter"/>
</dbReference>
<evidence type="ECO:0000256" key="2">
    <source>
        <dbReference type="ARBA" id="ARBA00023242"/>
    </source>
</evidence>
<dbReference type="GO" id="GO:0005654">
    <property type="term" value="C:nucleoplasm"/>
    <property type="evidence" value="ECO:0007669"/>
    <property type="project" value="TreeGrafter"/>
</dbReference>
<comment type="subcellular location">
    <subcellularLocation>
        <location evidence="1">Nucleus</location>
    </subcellularLocation>
</comment>
<evidence type="ECO:0000313" key="7">
    <source>
        <dbReference type="Proteomes" id="UP000245884"/>
    </source>
</evidence>
<evidence type="ECO:0000313" key="6">
    <source>
        <dbReference type="EMBL" id="PWN25325.1"/>
    </source>
</evidence>
<feature type="compositionally biased region" description="Low complexity" evidence="3">
    <location>
        <begin position="1189"/>
        <end position="1201"/>
    </location>
</feature>
<dbReference type="InterPro" id="IPR006887">
    <property type="entry name" value="P4R3-like_central_dom"/>
</dbReference>
<evidence type="ECO:0000259" key="4">
    <source>
        <dbReference type="Pfam" id="PF04802"/>
    </source>
</evidence>
<proteinExistence type="predicted"/>
<dbReference type="InterPro" id="IPR016024">
    <property type="entry name" value="ARM-type_fold"/>
</dbReference>
<dbReference type="Pfam" id="PF22972">
    <property type="entry name" value="EVH1_PP4R3"/>
    <property type="match status" value="1"/>
</dbReference>
<evidence type="ECO:0000256" key="1">
    <source>
        <dbReference type="ARBA" id="ARBA00004123"/>
    </source>
</evidence>
<reference evidence="6 7" key="1">
    <citation type="journal article" date="2018" name="Mol. Biol. Evol.">
        <title>Broad Genomic Sampling Reveals a Smut Pathogenic Ancestry of the Fungal Clade Ustilaginomycotina.</title>
        <authorList>
            <person name="Kijpornyongpan T."/>
            <person name="Mondo S.J."/>
            <person name="Barry K."/>
            <person name="Sandor L."/>
            <person name="Lee J."/>
            <person name="Lipzen A."/>
            <person name="Pangilinan J."/>
            <person name="LaButti K."/>
            <person name="Hainaut M."/>
            <person name="Henrissat B."/>
            <person name="Grigoriev I.V."/>
            <person name="Spatafora J.W."/>
            <person name="Aime M.C."/>
        </authorList>
    </citation>
    <scope>NUCLEOTIDE SEQUENCE [LARGE SCALE GENOMIC DNA]</scope>
    <source>
        <strain evidence="6 7">MCA 5214</strain>
    </source>
</reference>
<dbReference type="Pfam" id="PF04802">
    <property type="entry name" value="PP4R3"/>
    <property type="match status" value="1"/>
</dbReference>
<name>A0A316UQB2_9BASI</name>
<protein>
    <submittedName>
        <fullName evidence="6">DUF625-domain-containing protein</fullName>
    </submittedName>
</protein>
<keyword evidence="7" id="KW-1185">Reference proteome</keyword>
<dbReference type="PANTHER" id="PTHR23318:SF0">
    <property type="entry name" value="SERINE_THREONINE-PROTEIN PHOSPHATASE 4 REGULATORY SUBUNIT 3"/>
    <property type="match status" value="1"/>
</dbReference>
<dbReference type="OrthoDB" id="27483at2759"/>
<feature type="region of interest" description="Disordered" evidence="3">
    <location>
        <begin position="1"/>
        <end position="267"/>
    </location>
</feature>
<feature type="compositionally biased region" description="Polar residues" evidence="3">
    <location>
        <begin position="1217"/>
        <end position="1232"/>
    </location>
</feature>
<feature type="compositionally biased region" description="Low complexity" evidence="3">
    <location>
        <begin position="1046"/>
        <end position="1056"/>
    </location>
</feature>
<feature type="region of interest" description="Disordered" evidence="3">
    <location>
        <begin position="474"/>
        <end position="497"/>
    </location>
</feature>
<organism evidence="6 7">
    <name type="scientific">Jaminaea rosea</name>
    <dbReference type="NCBI Taxonomy" id="1569628"/>
    <lineage>
        <taxon>Eukaryota</taxon>
        <taxon>Fungi</taxon>
        <taxon>Dikarya</taxon>
        <taxon>Basidiomycota</taxon>
        <taxon>Ustilaginomycotina</taxon>
        <taxon>Exobasidiomycetes</taxon>
        <taxon>Microstromatales</taxon>
        <taxon>Microstromatales incertae sedis</taxon>
        <taxon>Jaminaea</taxon>
    </lineage>
</organism>
<feature type="compositionally biased region" description="Basic and acidic residues" evidence="3">
    <location>
        <begin position="64"/>
        <end position="82"/>
    </location>
</feature>
<dbReference type="GO" id="GO:0030289">
    <property type="term" value="C:protein phosphatase 4 complex"/>
    <property type="evidence" value="ECO:0007669"/>
    <property type="project" value="TreeGrafter"/>
</dbReference>
<dbReference type="STRING" id="1569628.A0A316UQB2"/>
<dbReference type="GO" id="GO:0006974">
    <property type="term" value="P:DNA damage response"/>
    <property type="evidence" value="ECO:0007669"/>
    <property type="project" value="TreeGrafter"/>
</dbReference>
<feature type="compositionally biased region" description="Basic residues" evidence="3">
    <location>
        <begin position="1175"/>
        <end position="1184"/>
    </location>
</feature>
<dbReference type="SUPFAM" id="SSF48371">
    <property type="entry name" value="ARM repeat"/>
    <property type="match status" value="1"/>
</dbReference>
<evidence type="ECO:0000259" key="5">
    <source>
        <dbReference type="Pfam" id="PF22972"/>
    </source>
</evidence>
<feature type="compositionally biased region" description="Low complexity" evidence="3">
    <location>
        <begin position="185"/>
        <end position="198"/>
    </location>
</feature>
<feature type="compositionally biased region" description="Low complexity" evidence="3">
    <location>
        <begin position="1254"/>
        <end position="1264"/>
    </location>
</feature>
<dbReference type="Proteomes" id="UP000245884">
    <property type="component" value="Unassembled WGS sequence"/>
</dbReference>
<feature type="domain" description="Serine/threonine-protein phosphatase 4 regulatory subunit 3-like central" evidence="4">
    <location>
        <begin position="527"/>
        <end position="1031"/>
    </location>
</feature>